<dbReference type="NCBIfam" id="NF002276">
    <property type="entry name" value="PRK01209.1-4"/>
    <property type="match status" value="1"/>
</dbReference>
<evidence type="ECO:0000256" key="4">
    <source>
        <dbReference type="ARBA" id="ARBA00022475"/>
    </source>
</evidence>
<evidence type="ECO:0000256" key="7">
    <source>
        <dbReference type="ARBA" id="ARBA00022989"/>
    </source>
</evidence>
<evidence type="ECO:0000256" key="8">
    <source>
        <dbReference type="ARBA" id="ARBA00023136"/>
    </source>
</evidence>
<protein>
    <recommendedName>
        <fullName evidence="9">Cobalamin biosynthesis protein CobD</fullName>
    </recommendedName>
</protein>
<dbReference type="PANTHER" id="PTHR34308">
    <property type="entry name" value="COBALAMIN BIOSYNTHESIS PROTEIN CBIB"/>
    <property type="match status" value="1"/>
</dbReference>
<dbReference type="InterPro" id="IPR004485">
    <property type="entry name" value="Cobalamin_biosynth_CobD/CbiB"/>
</dbReference>
<dbReference type="NCBIfam" id="TIGR00380">
    <property type="entry name" value="cobal_cbiB"/>
    <property type="match status" value="1"/>
</dbReference>
<evidence type="ECO:0000256" key="9">
    <source>
        <dbReference type="HAMAP-Rule" id="MF_00024"/>
    </source>
</evidence>
<dbReference type="Proteomes" id="UP001501521">
    <property type="component" value="Unassembled WGS sequence"/>
</dbReference>
<dbReference type="HAMAP" id="MF_00024">
    <property type="entry name" value="CobD_CbiB"/>
    <property type="match status" value="1"/>
</dbReference>
<evidence type="ECO:0000313" key="11">
    <source>
        <dbReference type="Proteomes" id="UP001501521"/>
    </source>
</evidence>
<keyword evidence="8 9" id="KW-0472">Membrane</keyword>
<comment type="caution">
    <text evidence="10">The sequence shown here is derived from an EMBL/GenBank/DDBJ whole genome shotgun (WGS) entry which is preliminary data.</text>
</comment>
<evidence type="ECO:0000256" key="6">
    <source>
        <dbReference type="ARBA" id="ARBA00022692"/>
    </source>
</evidence>
<dbReference type="PANTHER" id="PTHR34308:SF1">
    <property type="entry name" value="COBALAMIN BIOSYNTHESIS PROTEIN CBIB"/>
    <property type="match status" value="1"/>
</dbReference>
<keyword evidence="4 9" id="KW-1003">Cell membrane</keyword>
<evidence type="ECO:0000313" key="10">
    <source>
        <dbReference type="EMBL" id="GAA4900690.1"/>
    </source>
</evidence>
<comment type="similarity">
    <text evidence="3 9">Belongs to the CobD/CbiB family.</text>
</comment>
<evidence type="ECO:0000256" key="3">
    <source>
        <dbReference type="ARBA" id="ARBA00006263"/>
    </source>
</evidence>
<dbReference type="EMBL" id="BAABLV010000031">
    <property type="protein sequence ID" value="GAA4900690.1"/>
    <property type="molecule type" value="Genomic_DNA"/>
</dbReference>
<keyword evidence="7 9" id="KW-1133">Transmembrane helix</keyword>
<keyword evidence="6 9" id="KW-0812">Transmembrane</keyword>
<gene>
    <name evidence="9" type="primary">cobD</name>
    <name evidence="10" type="ORF">GCM10025789_19030</name>
</gene>
<comment type="subcellular location">
    <subcellularLocation>
        <location evidence="1 9">Cell membrane</location>
        <topology evidence="1 9">Multi-pass membrane protein</topology>
    </subcellularLocation>
</comment>
<comment type="function">
    <text evidence="9">Converts cobyric acid to cobinamide by the addition of aminopropanol on the F carboxylic group.</text>
</comment>
<evidence type="ECO:0000256" key="1">
    <source>
        <dbReference type="ARBA" id="ARBA00004651"/>
    </source>
</evidence>
<comment type="pathway">
    <text evidence="2 9">Cofactor biosynthesis; adenosylcobalamin biosynthesis.</text>
</comment>
<accession>A0ABP9FLB7</accession>
<sequence length="312" mass="32458">MISRALGLALGVVADQLLGDPKRHHPVAWFGTFAARLEEPLYGDDVVAGAVYAAATVTPVVALGVAAERLTRSRPLLHTAATALATWAVLGARTLVREGEAMADSLEVGDLDRARAQLPNLCGRDASRLDAPELGRATVESMAENAADAAVASLFWGAILGVPGLLAHRAVNTLDAMVGRRDERYGRFGTASARLDDALDYFPARITGALASALAPTVGGRARQAWTITLRDAGNHPSPNGGWCEAAWAGALDVQLGGRNVYASRVEDRGLLGDGPRPGACEVRKAAHLVTLVTGAATVLAAGAALLLGRRR</sequence>
<organism evidence="10 11">
    <name type="scientific">Tessaracoccus lubricantis</name>
    <dbReference type="NCBI Taxonomy" id="545543"/>
    <lineage>
        <taxon>Bacteria</taxon>
        <taxon>Bacillati</taxon>
        <taxon>Actinomycetota</taxon>
        <taxon>Actinomycetes</taxon>
        <taxon>Propionibacteriales</taxon>
        <taxon>Propionibacteriaceae</taxon>
        <taxon>Tessaracoccus</taxon>
    </lineage>
</organism>
<dbReference type="RefSeq" id="WP_345582226.1">
    <property type="nucleotide sequence ID" value="NZ_BAABLV010000031.1"/>
</dbReference>
<feature type="transmembrane region" description="Helical" evidence="9">
    <location>
        <begin position="286"/>
        <end position="308"/>
    </location>
</feature>
<comment type="caution">
    <text evidence="9">Lacks conserved residue(s) required for the propagation of feature annotation.</text>
</comment>
<name>A0ABP9FLB7_9ACTN</name>
<keyword evidence="11" id="KW-1185">Reference proteome</keyword>
<reference evidence="11" key="1">
    <citation type="journal article" date="2019" name="Int. J. Syst. Evol. Microbiol.">
        <title>The Global Catalogue of Microorganisms (GCM) 10K type strain sequencing project: providing services to taxonomists for standard genome sequencing and annotation.</title>
        <authorList>
            <consortium name="The Broad Institute Genomics Platform"/>
            <consortium name="The Broad Institute Genome Sequencing Center for Infectious Disease"/>
            <person name="Wu L."/>
            <person name="Ma J."/>
        </authorList>
    </citation>
    <scope>NUCLEOTIDE SEQUENCE [LARGE SCALE GENOMIC DNA]</scope>
    <source>
        <strain evidence="11">JCM 19125</strain>
    </source>
</reference>
<keyword evidence="5 9" id="KW-0169">Cobalamin biosynthesis</keyword>
<proteinExistence type="inferred from homology"/>
<evidence type="ECO:0000256" key="2">
    <source>
        <dbReference type="ARBA" id="ARBA00004953"/>
    </source>
</evidence>
<evidence type="ECO:0000256" key="5">
    <source>
        <dbReference type="ARBA" id="ARBA00022573"/>
    </source>
</evidence>
<dbReference type="Pfam" id="PF03186">
    <property type="entry name" value="CobD_Cbib"/>
    <property type="match status" value="1"/>
</dbReference>